<feature type="repeat" description="PPR" evidence="3">
    <location>
        <begin position="131"/>
        <end position="165"/>
    </location>
</feature>
<dbReference type="Pfam" id="PF01535">
    <property type="entry name" value="PPR"/>
    <property type="match status" value="2"/>
</dbReference>
<dbReference type="NCBIfam" id="TIGR00756">
    <property type="entry name" value="PPR"/>
    <property type="match status" value="1"/>
</dbReference>
<dbReference type="InterPro" id="IPR002885">
    <property type="entry name" value="PPR_rpt"/>
</dbReference>
<sequence>MDAATIAGLHPLRDFDEVLFQHFVGKFKVEENVECKSEAPLNIECLMDEKDVRGFIKRDEFEDISIPIRACEGSFGEGYRRSLVDMENIHSIEVVGSGSRVPAIIRILTEFFGKELRRTMNASECVAGLRDGVSWNLLVSGYCQMGFHGKAREVFHDSRVADVTLDKFSYASVLGVCAQMRDVKLGEIVHGLIFVSGLSVHEFLVKSLIDMYSKCGKVDNARRVFES</sequence>
<dbReference type="InterPro" id="IPR013126">
    <property type="entry name" value="Hsp_70_fam"/>
</dbReference>
<evidence type="ECO:0000313" key="5">
    <source>
        <dbReference type="Proteomes" id="UP000631114"/>
    </source>
</evidence>
<dbReference type="SUPFAM" id="SSF53067">
    <property type="entry name" value="Actin-like ATPase domain"/>
    <property type="match status" value="1"/>
</dbReference>
<dbReference type="GO" id="GO:0005829">
    <property type="term" value="C:cytosol"/>
    <property type="evidence" value="ECO:0007669"/>
    <property type="project" value="TreeGrafter"/>
</dbReference>
<dbReference type="PANTHER" id="PTHR45639:SF4">
    <property type="entry name" value="HSC70CB, ISOFORM G"/>
    <property type="match status" value="1"/>
</dbReference>
<reference evidence="4 5" key="1">
    <citation type="submission" date="2020-10" db="EMBL/GenBank/DDBJ databases">
        <title>The Coptis chinensis genome and diversification of protoberbering-type alkaloids.</title>
        <authorList>
            <person name="Wang B."/>
            <person name="Shu S."/>
            <person name="Song C."/>
            <person name="Liu Y."/>
        </authorList>
    </citation>
    <scope>NUCLEOTIDE SEQUENCE [LARGE SCALE GENOMIC DNA]</scope>
    <source>
        <strain evidence="4">HL-2020</strain>
        <tissue evidence="4">Leaf</tissue>
    </source>
</reference>
<name>A0A835I4B4_9MAGN</name>
<dbReference type="GO" id="GO:0005634">
    <property type="term" value="C:nucleus"/>
    <property type="evidence" value="ECO:0007669"/>
    <property type="project" value="TreeGrafter"/>
</dbReference>
<comment type="caution">
    <text evidence="4">The sequence shown here is derived from an EMBL/GenBank/DDBJ whole genome shotgun (WGS) entry which is preliminary data.</text>
</comment>
<dbReference type="InterPro" id="IPR043129">
    <property type="entry name" value="ATPase_NBD"/>
</dbReference>
<proteinExistence type="predicted"/>
<dbReference type="Gene3D" id="3.30.420.40">
    <property type="match status" value="2"/>
</dbReference>
<evidence type="ECO:0000256" key="1">
    <source>
        <dbReference type="ARBA" id="ARBA00022741"/>
    </source>
</evidence>
<accession>A0A835I4B4</accession>
<evidence type="ECO:0000256" key="3">
    <source>
        <dbReference type="PROSITE-ProRule" id="PRU00708"/>
    </source>
</evidence>
<dbReference type="OrthoDB" id="775639at2759"/>
<dbReference type="AlphaFoldDB" id="A0A835I4B4"/>
<dbReference type="GO" id="GO:0140662">
    <property type="term" value="F:ATP-dependent protein folding chaperone"/>
    <property type="evidence" value="ECO:0007669"/>
    <property type="project" value="InterPro"/>
</dbReference>
<dbReference type="PANTHER" id="PTHR45639">
    <property type="entry name" value="HSC70CB, ISOFORM G-RELATED"/>
    <property type="match status" value="1"/>
</dbReference>
<keyword evidence="5" id="KW-1185">Reference proteome</keyword>
<evidence type="ECO:0000313" key="4">
    <source>
        <dbReference type="EMBL" id="KAF9608893.1"/>
    </source>
</evidence>
<keyword evidence="1" id="KW-0547">Nucleotide-binding</keyword>
<gene>
    <name evidence="4" type="ORF">IFM89_012061</name>
</gene>
<protein>
    <recommendedName>
        <fullName evidence="6">Pentatricopeptide repeat-containing protein</fullName>
    </recommendedName>
</protein>
<dbReference type="EMBL" id="JADFTS010000004">
    <property type="protein sequence ID" value="KAF9608893.1"/>
    <property type="molecule type" value="Genomic_DNA"/>
</dbReference>
<keyword evidence="2" id="KW-0067">ATP-binding</keyword>
<organism evidence="4 5">
    <name type="scientific">Coptis chinensis</name>
    <dbReference type="NCBI Taxonomy" id="261450"/>
    <lineage>
        <taxon>Eukaryota</taxon>
        <taxon>Viridiplantae</taxon>
        <taxon>Streptophyta</taxon>
        <taxon>Embryophyta</taxon>
        <taxon>Tracheophyta</taxon>
        <taxon>Spermatophyta</taxon>
        <taxon>Magnoliopsida</taxon>
        <taxon>Ranunculales</taxon>
        <taxon>Ranunculaceae</taxon>
        <taxon>Coptidoideae</taxon>
        <taxon>Coptis</taxon>
    </lineage>
</organism>
<dbReference type="Gene3D" id="3.90.640.10">
    <property type="entry name" value="Actin, Chain A, domain 4"/>
    <property type="match status" value="1"/>
</dbReference>
<dbReference type="Pfam" id="PF00012">
    <property type="entry name" value="HSP70"/>
    <property type="match status" value="1"/>
</dbReference>
<dbReference type="Proteomes" id="UP000631114">
    <property type="component" value="Unassembled WGS sequence"/>
</dbReference>
<evidence type="ECO:0008006" key="6">
    <source>
        <dbReference type="Google" id="ProtNLM"/>
    </source>
</evidence>
<evidence type="ECO:0000256" key="2">
    <source>
        <dbReference type="ARBA" id="ARBA00022840"/>
    </source>
</evidence>
<dbReference type="GO" id="GO:0005524">
    <property type="term" value="F:ATP binding"/>
    <property type="evidence" value="ECO:0007669"/>
    <property type="project" value="UniProtKB-KW"/>
</dbReference>
<dbReference type="PROSITE" id="PS51375">
    <property type="entry name" value="PPR"/>
    <property type="match status" value="1"/>
</dbReference>